<feature type="compositionally biased region" description="Pro residues" evidence="1">
    <location>
        <begin position="45"/>
        <end position="56"/>
    </location>
</feature>
<accession>A0A0G1KCM7</accession>
<feature type="chain" id="PRO_5002538123" evidence="2">
    <location>
        <begin position="23"/>
        <end position="172"/>
    </location>
</feature>
<feature type="compositionally biased region" description="Polar residues" evidence="1">
    <location>
        <begin position="25"/>
        <end position="38"/>
    </location>
</feature>
<evidence type="ECO:0000313" key="3">
    <source>
        <dbReference type="EMBL" id="KKT81315.1"/>
    </source>
</evidence>
<reference evidence="3 4" key="1">
    <citation type="journal article" date="2015" name="Nature">
        <title>rRNA introns, odd ribosomes, and small enigmatic genomes across a large radiation of phyla.</title>
        <authorList>
            <person name="Brown C.T."/>
            <person name="Hug L.A."/>
            <person name="Thomas B.C."/>
            <person name="Sharon I."/>
            <person name="Castelle C.J."/>
            <person name="Singh A."/>
            <person name="Wilkins M.J."/>
            <person name="Williams K.H."/>
            <person name="Banfield J.F."/>
        </authorList>
    </citation>
    <scope>NUCLEOTIDE SEQUENCE [LARGE SCALE GENOMIC DNA]</scope>
</reference>
<dbReference type="EMBL" id="LCJR01000022">
    <property type="protein sequence ID" value="KKT81315.1"/>
    <property type="molecule type" value="Genomic_DNA"/>
</dbReference>
<gene>
    <name evidence="3" type="ORF">UW79_C0022G0030</name>
</gene>
<dbReference type="AlphaFoldDB" id="A0A0G1KCM7"/>
<evidence type="ECO:0000256" key="2">
    <source>
        <dbReference type="SAM" id="SignalP"/>
    </source>
</evidence>
<dbReference type="Proteomes" id="UP000034032">
    <property type="component" value="Unassembled WGS sequence"/>
</dbReference>
<organism evidence="3 4">
    <name type="scientific">Candidatus Yanofskybacteria bacterium GW2011_GWA2_44_9</name>
    <dbReference type="NCBI Taxonomy" id="1619025"/>
    <lineage>
        <taxon>Bacteria</taxon>
        <taxon>Candidatus Yanofskyibacteriota</taxon>
    </lineage>
</organism>
<protein>
    <submittedName>
        <fullName evidence="3">Uncharacterized protein</fullName>
    </submittedName>
</protein>
<feature type="region of interest" description="Disordered" evidence="1">
    <location>
        <begin position="25"/>
        <end position="101"/>
    </location>
</feature>
<comment type="caution">
    <text evidence="3">The sequence shown here is derived from an EMBL/GenBank/DDBJ whole genome shotgun (WGS) entry which is preliminary data.</text>
</comment>
<evidence type="ECO:0000313" key="4">
    <source>
        <dbReference type="Proteomes" id="UP000034032"/>
    </source>
</evidence>
<feature type="compositionally biased region" description="Pro residues" evidence="1">
    <location>
        <begin position="71"/>
        <end position="89"/>
    </location>
</feature>
<proteinExistence type="predicted"/>
<sequence>MRKTVLFIVVALIVSIPNIIFAQERTNPNDQNPSSQGQAVKRPPQKQPDNPPPPRRANPNQPSSRQRTVQNPPPRQHAVPRPPQRPQPPQNQQIRPQPQRRDNLRDSIMWGWYGGWNRYDPRYRRPYPPRPSIWICVPGHWVLDRYGYRVWVHGRCNIPNHRHDLYFYYGYR</sequence>
<feature type="signal peptide" evidence="2">
    <location>
        <begin position="1"/>
        <end position="22"/>
    </location>
</feature>
<name>A0A0G1KCM7_9BACT</name>
<keyword evidence="2" id="KW-0732">Signal</keyword>
<evidence type="ECO:0000256" key="1">
    <source>
        <dbReference type="SAM" id="MobiDB-lite"/>
    </source>
</evidence>